<name>A0A7J9M280_GOSSC</name>
<comment type="caution">
    <text evidence="2">The sequence shown here is derived from an EMBL/GenBank/DDBJ whole genome shotgun (WGS) entry which is preliminary data.</text>
</comment>
<gene>
    <name evidence="2" type="ORF">Goshw_009259</name>
</gene>
<organism evidence="2 3">
    <name type="scientific">Gossypium schwendimanii</name>
    <name type="common">Cotton</name>
    <dbReference type="NCBI Taxonomy" id="34291"/>
    <lineage>
        <taxon>Eukaryota</taxon>
        <taxon>Viridiplantae</taxon>
        <taxon>Streptophyta</taxon>
        <taxon>Embryophyta</taxon>
        <taxon>Tracheophyta</taxon>
        <taxon>Spermatophyta</taxon>
        <taxon>Magnoliopsida</taxon>
        <taxon>eudicotyledons</taxon>
        <taxon>Gunneridae</taxon>
        <taxon>Pentapetalae</taxon>
        <taxon>rosids</taxon>
        <taxon>malvids</taxon>
        <taxon>Malvales</taxon>
        <taxon>Malvaceae</taxon>
        <taxon>Malvoideae</taxon>
        <taxon>Gossypium</taxon>
    </lineage>
</organism>
<accession>A0A7J9M280</accession>
<evidence type="ECO:0000259" key="1">
    <source>
        <dbReference type="Pfam" id="PF13966"/>
    </source>
</evidence>
<dbReference type="EMBL" id="JABFAF010000009">
    <property type="protein sequence ID" value="MBA0865124.1"/>
    <property type="molecule type" value="Genomic_DNA"/>
</dbReference>
<keyword evidence="3" id="KW-1185">Reference proteome</keyword>
<dbReference type="Pfam" id="PF13966">
    <property type="entry name" value="zf-RVT"/>
    <property type="match status" value="1"/>
</dbReference>
<evidence type="ECO:0000313" key="3">
    <source>
        <dbReference type="Proteomes" id="UP000593576"/>
    </source>
</evidence>
<dbReference type="InterPro" id="IPR026960">
    <property type="entry name" value="RVT-Znf"/>
</dbReference>
<sequence length="234" mass="26531">FFWKAIWKVYTLSKICVFTWHVGNEILPTNVKIASVRRGFDQACPRCGAEFETHLHALKDCSTSRATLMIGSLEGNLISKEYDRGIDWLEDMLRILEEEAKVIWERARMLSKEFRIHNLLKVSMMSAQLNGYGVIVRDDDGFVLGRGGGLKDVAGLVNKINGQQRDLTIIGARIKGNVKALDNFKSSTCVWTSRNCNFVADFICKKMCADACNWFFDMDYTTDIHNAVICDAIE</sequence>
<dbReference type="Proteomes" id="UP000593576">
    <property type="component" value="Unassembled WGS sequence"/>
</dbReference>
<evidence type="ECO:0000313" key="2">
    <source>
        <dbReference type="EMBL" id="MBA0865124.1"/>
    </source>
</evidence>
<protein>
    <recommendedName>
        <fullName evidence="1">Reverse transcriptase zinc-binding domain-containing protein</fullName>
    </recommendedName>
</protein>
<dbReference type="AlphaFoldDB" id="A0A7J9M280"/>
<feature type="domain" description="Reverse transcriptase zinc-binding" evidence="1">
    <location>
        <begin position="2"/>
        <end position="65"/>
    </location>
</feature>
<proteinExistence type="predicted"/>
<reference evidence="2 3" key="1">
    <citation type="journal article" date="2019" name="Genome Biol. Evol.">
        <title>Insights into the evolution of the New World diploid cottons (Gossypium, subgenus Houzingenia) based on genome sequencing.</title>
        <authorList>
            <person name="Grover C.E."/>
            <person name="Arick M.A. 2nd"/>
            <person name="Thrash A."/>
            <person name="Conover J.L."/>
            <person name="Sanders W.S."/>
            <person name="Peterson D.G."/>
            <person name="Frelichowski J.E."/>
            <person name="Scheffler J.A."/>
            <person name="Scheffler B.E."/>
            <person name="Wendel J.F."/>
        </authorList>
    </citation>
    <scope>NUCLEOTIDE SEQUENCE [LARGE SCALE GENOMIC DNA]</scope>
    <source>
        <strain evidence="2">1</strain>
        <tissue evidence="2">Leaf</tissue>
    </source>
</reference>
<dbReference type="OrthoDB" id="988822at2759"/>
<feature type="non-terminal residue" evidence="2">
    <location>
        <position position="1"/>
    </location>
</feature>